<organism evidence="2 3">
    <name type="scientific">Diplocarpon coronariae</name>
    <dbReference type="NCBI Taxonomy" id="2795749"/>
    <lineage>
        <taxon>Eukaryota</taxon>
        <taxon>Fungi</taxon>
        <taxon>Dikarya</taxon>
        <taxon>Ascomycota</taxon>
        <taxon>Pezizomycotina</taxon>
        <taxon>Leotiomycetes</taxon>
        <taxon>Helotiales</taxon>
        <taxon>Drepanopezizaceae</taxon>
        <taxon>Diplocarpon</taxon>
    </lineage>
</organism>
<dbReference type="OrthoDB" id="3438274at2759"/>
<evidence type="ECO:0000256" key="1">
    <source>
        <dbReference type="SAM" id="MobiDB-lite"/>
    </source>
</evidence>
<feature type="region of interest" description="Disordered" evidence="1">
    <location>
        <begin position="111"/>
        <end position="362"/>
    </location>
</feature>
<feature type="compositionally biased region" description="Basic residues" evidence="1">
    <location>
        <begin position="151"/>
        <end position="160"/>
    </location>
</feature>
<protein>
    <submittedName>
        <fullName evidence="2">Uncharacterized protein</fullName>
    </submittedName>
</protein>
<feature type="compositionally biased region" description="Polar residues" evidence="1">
    <location>
        <begin position="31"/>
        <end position="55"/>
    </location>
</feature>
<keyword evidence="3" id="KW-1185">Reference proteome</keyword>
<dbReference type="Proteomes" id="UP000242519">
    <property type="component" value="Unassembled WGS sequence"/>
</dbReference>
<feature type="compositionally biased region" description="Basic and acidic residues" evidence="1">
    <location>
        <begin position="240"/>
        <end position="266"/>
    </location>
</feature>
<evidence type="ECO:0000313" key="3">
    <source>
        <dbReference type="Proteomes" id="UP000242519"/>
    </source>
</evidence>
<dbReference type="EMBL" id="MZNU01000068">
    <property type="protein sequence ID" value="OWP05564.1"/>
    <property type="molecule type" value="Genomic_DNA"/>
</dbReference>
<proteinExistence type="predicted"/>
<dbReference type="InParanoid" id="A0A218ZCS5"/>
<dbReference type="AlphaFoldDB" id="A0A218ZCS5"/>
<comment type="caution">
    <text evidence="2">The sequence shown here is derived from an EMBL/GenBank/DDBJ whole genome shotgun (WGS) entry which is preliminary data.</text>
</comment>
<feature type="region of interest" description="Disordered" evidence="1">
    <location>
        <begin position="20"/>
        <end position="78"/>
    </location>
</feature>
<sequence>MSNNGDLKLGSSMSTAIKHRAAKAQEIFESSGESSDEIPTNFTSVVGSHSNTNAGVSIRTDAIGSPRFGSPTSPLALDMDSRHTSLETYRPCLTQQDPMGLYADAYRRLAPQANNDNDSGSQRREGASSPNTSGRRMGHRSTAPPFVIPKRSPRPLKKPRLSYGQVDQYAGRDLQASNSDPRLNPRTPCRGQKYINNDPAATRERSSQGSSPDLKQGVYEASRSSSRPITHDEDEDEDMDDRHEGDRSYTEELVRYNDRYKGKDFRASPPNRSYAEDDEDEEIDKNDTESSVGMFVPTSSRLPNGPKNQGRQQRSSSFNHDTFFGDVNKTAPIKASRGRKSQAPAEAHFNNPGKNLAPSRYSGASMPWGTNQDPPSVFQEEVSDAALMKRGLTRGKEDKVCKRGYGANDPENIAIVNMKEKDGLSFTQIVETLNNDRVASGKAPSLSVCGVTSRYNRTAPLLFAAEGKQFIPLSKRGKKGRNLADGPHEHRPVWSDSADILLVRAVQEDAKGRWIRIAAEFNRTRGVNMPEIDEFAAARRHTML</sequence>
<name>A0A218ZCS5_9HELO</name>
<gene>
    <name evidence="2" type="ORF">B2J93_7908</name>
</gene>
<accession>A0A218ZCS5</accession>
<reference evidence="2 3" key="1">
    <citation type="submission" date="2017-04" db="EMBL/GenBank/DDBJ databases">
        <title>Draft genome sequence of Marssonina coronaria NL1: causal agent of apple blotch.</title>
        <authorList>
            <person name="Cheng Q."/>
        </authorList>
    </citation>
    <scope>NUCLEOTIDE SEQUENCE [LARGE SCALE GENOMIC DNA]</scope>
    <source>
        <strain evidence="2 3">NL1</strain>
    </source>
</reference>
<evidence type="ECO:0000313" key="2">
    <source>
        <dbReference type="EMBL" id="OWP05564.1"/>
    </source>
</evidence>
<feature type="compositionally biased region" description="Polar residues" evidence="1">
    <location>
        <begin position="297"/>
        <end position="320"/>
    </location>
</feature>